<dbReference type="AlphaFoldDB" id="A0A9J6GEW6"/>
<evidence type="ECO:0000313" key="4">
    <source>
        <dbReference type="EMBL" id="KAH9372884.1"/>
    </source>
</evidence>
<dbReference type="Gene3D" id="3.30.497.10">
    <property type="entry name" value="Antithrombin, subunit I, domain 2"/>
    <property type="match status" value="1"/>
</dbReference>
<dbReference type="Proteomes" id="UP000821853">
    <property type="component" value="Chromosome 4"/>
</dbReference>
<feature type="domain" description="Serpin" evidence="3">
    <location>
        <begin position="42"/>
        <end position="149"/>
    </location>
</feature>
<dbReference type="Pfam" id="PF00079">
    <property type="entry name" value="Serpin"/>
    <property type="match status" value="1"/>
</dbReference>
<evidence type="ECO:0000313" key="5">
    <source>
        <dbReference type="Proteomes" id="UP000821853"/>
    </source>
</evidence>
<proteinExistence type="predicted"/>
<keyword evidence="5" id="KW-1185">Reference proteome</keyword>
<dbReference type="SUPFAM" id="SSF56574">
    <property type="entry name" value="Serpins"/>
    <property type="match status" value="1"/>
</dbReference>
<dbReference type="InterPro" id="IPR036186">
    <property type="entry name" value="Serpin_sf"/>
</dbReference>
<sequence>MGLSDDPIVTDFHLRPTRSGSSGLAIDEVLALAPDITDGFVAFALDLHKKLREVGGSKNVLFSPFLVAGALIALYRGATGRAAMHLAHLLHVDGLDVEKVVAYYALCHGQLFASWPNHNRRGFSATHDLALIRDRSVDLFDEYVTALSPWCRMEPDFFEVGPANSDP</sequence>
<protein>
    <recommendedName>
        <fullName evidence="3">Serpin domain-containing protein</fullName>
    </recommendedName>
</protein>
<name>A0A9J6GEW6_HAELO</name>
<comment type="caution">
    <text evidence="4">The sequence shown here is derived from an EMBL/GenBank/DDBJ whole genome shotgun (WGS) entry which is preliminary data.</text>
</comment>
<dbReference type="OMA" id="ASFWTEC"/>
<dbReference type="EMBL" id="JABSTR010000006">
    <property type="protein sequence ID" value="KAH9372884.1"/>
    <property type="molecule type" value="Genomic_DNA"/>
</dbReference>
<evidence type="ECO:0000256" key="1">
    <source>
        <dbReference type="ARBA" id="ARBA00022690"/>
    </source>
</evidence>
<keyword evidence="2" id="KW-0722">Serine protease inhibitor</keyword>
<dbReference type="GO" id="GO:0004867">
    <property type="term" value="F:serine-type endopeptidase inhibitor activity"/>
    <property type="evidence" value="ECO:0007669"/>
    <property type="project" value="UniProtKB-KW"/>
</dbReference>
<dbReference type="VEuPathDB" id="VectorBase:HLOH_049090"/>
<gene>
    <name evidence="4" type="ORF">HPB48_023086</name>
</gene>
<keyword evidence="1" id="KW-0646">Protease inhibitor</keyword>
<dbReference type="OrthoDB" id="6507454at2759"/>
<organism evidence="4 5">
    <name type="scientific">Haemaphysalis longicornis</name>
    <name type="common">Bush tick</name>
    <dbReference type="NCBI Taxonomy" id="44386"/>
    <lineage>
        <taxon>Eukaryota</taxon>
        <taxon>Metazoa</taxon>
        <taxon>Ecdysozoa</taxon>
        <taxon>Arthropoda</taxon>
        <taxon>Chelicerata</taxon>
        <taxon>Arachnida</taxon>
        <taxon>Acari</taxon>
        <taxon>Parasitiformes</taxon>
        <taxon>Ixodida</taxon>
        <taxon>Ixodoidea</taxon>
        <taxon>Ixodidae</taxon>
        <taxon>Haemaphysalinae</taxon>
        <taxon>Haemaphysalis</taxon>
    </lineage>
</organism>
<dbReference type="InterPro" id="IPR023796">
    <property type="entry name" value="Serpin_dom"/>
</dbReference>
<dbReference type="InterPro" id="IPR042178">
    <property type="entry name" value="Serpin_sf_1"/>
</dbReference>
<evidence type="ECO:0000256" key="2">
    <source>
        <dbReference type="ARBA" id="ARBA00022900"/>
    </source>
</evidence>
<accession>A0A9J6GEW6</accession>
<evidence type="ECO:0000259" key="3">
    <source>
        <dbReference type="Pfam" id="PF00079"/>
    </source>
</evidence>
<reference evidence="4 5" key="1">
    <citation type="journal article" date="2020" name="Cell">
        <title>Large-Scale Comparative Analyses of Tick Genomes Elucidate Their Genetic Diversity and Vector Capacities.</title>
        <authorList>
            <consortium name="Tick Genome and Microbiome Consortium (TIGMIC)"/>
            <person name="Jia N."/>
            <person name="Wang J."/>
            <person name="Shi W."/>
            <person name="Du L."/>
            <person name="Sun Y."/>
            <person name="Zhan W."/>
            <person name="Jiang J.F."/>
            <person name="Wang Q."/>
            <person name="Zhang B."/>
            <person name="Ji P."/>
            <person name="Bell-Sakyi L."/>
            <person name="Cui X.M."/>
            <person name="Yuan T.T."/>
            <person name="Jiang B.G."/>
            <person name="Yang W.F."/>
            <person name="Lam T.T."/>
            <person name="Chang Q.C."/>
            <person name="Ding S.J."/>
            <person name="Wang X.J."/>
            <person name="Zhu J.G."/>
            <person name="Ruan X.D."/>
            <person name="Zhao L."/>
            <person name="Wei J.T."/>
            <person name="Ye R.Z."/>
            <person name="Que T.C."/>
            <person name="Du C.H."/>
            <person name="Zhou Y.H."/>
            <person name="Cheng J.X."/>
            <person name="Dai P.F."/>
            <person name="Guo W.B."/>
            <person name="Han X.H."/>
            <person name="Huang E.J."/>
            <person name="Li L.F."/>
            <person name="Wei W."/>
            <person name="Gao Y.C."/>
            <person name="Liu J.Z."/>
            <person name="Shao H.Z."/>
            <person name="Wang X."/>
            <person name="Wang C.C."/>
            <person name="Yang T.C."/>
            <person name="Huo Q.B."/>
            <person name="Li W."/>
            <person name="Chen H.Y."/>
            <person name="Chen S.E."/>
            <person name="Zhou L.G."/>
            <person name="Ni X.B."/>
            <person name="Tian J.H."/>
            <person name="Sheng Y."/>
            <person name="Liu T."/>
            <person name="Pan Y.S."/>
            <person name="Xia L.Y."/>
            <person name="Li J."/>
            <person name="Zhao F."/>
            <person name="Cao W.C."/>
        </authorList>
    </citation>
    <scope>NUCLEOTIDE SEQUENCE [LARGE SCALE GENOMIC DNA]</scope>
    <source>
        <strain evidence="4">HaeL-2018</strain>
    </source>
</reference>